<gene>
    <name evidence="1" type="ORF">CARN2_4006</name>
</gene>
<sequence>MFGPDAPASAILDMAITRAEFARQLAQAFGPLQSPPPHLPDMFAGCHDGCAWRIALHPIQPTRLGLIVLERWSVQIELDAPTPEIRARWWRRFTAYFQKGGG</sequence>
<evidence type="ECO:0000313" key="1">
    <source>
        <dbReference type="EMBL" id="CBH98525.1"/>
    </source>
</evidence>
<dbReference type="EMBL" id="CABM01000056">
    <property type="protein sequence ID" value="CBH98525.1"/>
    <property type="molecule type" value="Genomic_DNA"/>
</dbReference>
<accession>E6PUB8</accession>
<organism evidence="1">
    <name type="scientific">mine drainage metagenome</name>
    <dbReference type="NCBI Taxonomy" id="410659"/>
    <lineage>
        <taxon>unclassified sequences</taxon>
        <taxon>metagenomes</taxon>
        <taxon>ecological metagenomes</taxon>
    </lineage>
</organism>
<proteinExistence type="predicted"/>
<comment type="caution">
    <text evidence="1">The sequence shown here is derived from an EMBL/GenBank/DDBJ whole genome shotgun (WGS) entry which is preliminary data.</text>
</comment>
<name>E6PUB8_9ZZZZ</name>
<protein>
    <submittedName>
        <fullName evidence="1">Uncharacterized protein</fullName>
    </submittedName>
</protein>
<dbReference type="AlphaFoldDB" id="E6PUB8"/>
<reference evidence="1" key="1">
    <citation type="submission" date="2009-10" db="EMBL/GenBank/DDBJ databases">
        <title>Diversity of trophic interactions inside an arsenic-rich microbial ecosystem.</title>
        <authorList>
            <person name="Bertin P.N."/>
            <person name="Heinrich-Salmeron A."/>
            <person name="Pelletier E."/>
            <person name="Goulhen-Chollet F."/>
            <person name="Arsene-Ploetze F."/>
            <person name="Gallien S."/>
            <person name="Calteau A."/>
            <person name="Vallenet D."/>
            <person name="Casiot C."/>
            <person name="Chane-Woon-Ming B."/>
            <person name="Giloteaux L."/>
            <person name="Barakat M."/>
            <person name="Bonnefoy V."/>
            <person name="Bruneel O."/>
            <person name="Chandler M."/>
            <person name="Cleiss J."/>
            <person name="Duran R."/>
            <person name="Elbaz-Poulichet F."/>
            <person name="Fonknechten N."/>
            <person name="Lauga B."/>
            <person name="Mornico D."/>
            <person name="Ortet P."/>
            <person name="Schaeffer C."/>
            <person name="Siguier P."/>
            <person name="Alexander Thil Smith A."/>
            <person name="Van Dorsselaer A."/>
            <person name="Weissenbach J."/>
            <person name="Medigue C."/>
            <person name="Le Paslier D."/>
        </authorList>
    </citation>
    <scope>NUCLEOTIDE SEQUENCE</scope>
</reference>